<reference evidence="2 3" key="1">
    <citation type="submission" date="2018-12" db="EMBL/GenBank/DDBJ databases">
        <title>Glycomyces sp. YIM 121974 draft genome.</title>
        <authorList>
            <person name="Li Q."/>
        </authorList>
    </citation>
    <scope>NUCLEOTIDE SEQUENCE [LARGE SCALE GENOMIC DNA]</scope>
    <source>
        <strain evidence="2 3">YIM 121974</strain>
    </source>
</reference>
<evidence type="ECO:0008006" key="4">
    <source>
        <dbReference type="Google" id="ProtNLM"/>
    </source>
</evidence>
<keyword evidence="1" id="KW-0812">Transmembrane</keyword>
<feature type="transmembrane region" description="Helical" evidence="1">
    <location>
        <begin position="76"/>
        <end position="96"/>
    </location>
</feature>
<proteinExistence type="predicted"/>
<keyword evidence="3" id="KW-1185">Reference proteome</keyword>
<feature type="transmembrane region" description="Helical" evidence="1">
    <location>
        <begin position="45"/>
        <end position="64"/>
    </location>
</feature>
<dbReference type="Proteomes" id="UP000277256">
    <property type="component" value="Unassembled WGS sequence"/>
</dbReference>
<evidence type="ECO:0000313" key="2">
    <source>
        <dbReference type="EMBL" id="RRR98175.1"/>
    </source>
</evidence>
<dbReference type="RefSeq" id="WP_125248484.1">
    <property type="nucleotide sequence ID" value="NZ_RSEB01000004.1"/>
</dbReference>
<gene>
    <name evidence="2" type="ORF">EIW28_14755</name>
</gene>
<dbReference type="OrthoDB" id="5195897at2"/>
<protein>
    <recommendedName>
        <fullName evidence="4">DUF4190 domain-containing protein</fullName>
    </recommendedName>
</protein>
<name>A0A426UV12_9ACTN</name>
<dbReference type="AlphaFoldDB" id="A0A426UV12"/>
<comment type="caution">
    <text evidence="2">The sequence shown here is derived from an EMBL/GenBank/DDBJ whole genome shotgun (WGS) entry which is preliminary data.</text>
</comment>
<feature type="transmembrane region" description="Helical" evidence="1">
    <location>
        <begin position="21"/>
        <end position="39"/>
    </location>
</feature>
<sequence>MLDPFTDAPVAPQGDRPPQNGLGTASLAIGMCSFALLWLPFGLNVAWIGAAVAVVFGAIGLAWACTGLATNRSTAAGGFFSGLGTIAATVAIVWIATDERPYTTYGQDVETPSPSVSESPVDPSGFEAGVWQVGADIAPGTYATQGGDTDAYCTAERRSGEEVLGELTVVGLSPGRITVLDTDAEIEFAGSCSWRPAGPDNLADADGEYGDGVWEAGTEIPPSAYATDASDLDGCYAFRLSGFTMALGDDIGYEYVPGGEQGSITVEEGDAGVHFIGGCVWTAD</sequence>
<evidence type="ECO:0000313" key="3">
    <source>
        <dbReference type="Proteomes" id="UP000277256"/>
    </source>
</evidence>
<accession>A0A426UV12</accession>
<dbReference type="EMBL" id="RSEB01000004">
    <property type="protein sequence ID" value="RRR98175.1"/>
    <property type="molecule type" value="Genomic_DNA"/>
</dbReference>
<keyword evidence="1" id="KW-1133">Transmembrane helix</keyword>
<evidence type="ECO:0000256" key="1">
    <source>
        <dbReference type="SAM" id="Phobius"/>
    </source>
</evidence>
<keyword evidence="1" id="KW-0472">Membrane</keyword>
<organism evidence="2 3">
    <name type="scientific">Glycomyces terrestris</name>
    <dbReference type="NCBI Taxonomy" id="2493553"/>
    <lineage>
        <taxon>Bacteria</taxon>
        <taxon>Bacillati</taxon>
        <taxon>Actinomycetota</taxon>
        <taxon>Actinomycetes</taxon>
        <taxon>Glycomycetales</taxon>
        <taxon>Glycomycetaceae</taxon>
        <taxon>Glycomyces</taxon>
    </lineage>
</organism>